<dbReference type="EMBL" id="CP009515">
    <property type="protein sequence ID" value="AKB74597.1"/>
    <property type="molecule type" value="Genomic_DNA"/>
</dbReference>
<sequence>MQRQDATIIQLAQIITDFLEPVIPNLVIGSKKADAEACNKAGPDLWAIKKKLWLKLCSRERHELKEAAGDMVVASSDPEVKRVLIQEILKSLEQNPDLALDISSIMEDKAIQKMIEEDSVKLKRQSSNGKKNVFEELNKLLEEFLAQKSTFQNLEQLELSNDETNSLLHENTPGASLNIRKQRVQYTHIQLDQQIKTEGSPSAIRMAKLAEMKIKGQSEAQRFQARLSLLSQMEGPGKKEFMEKALDFASRVEYGDLRSQALSLLVPNLEEPRRAELIEIALCSASNIQDEDERSLVLRSLIPHLRGPGKERLIENIFAFAFHIQYSDAKFQILSSLAPHLYGSKNERIIERALELAYGIQSGYLREQALSLLVPYLSGNRKEETIEEALQLASTLKDKDMRPEALSFIIPNLDEARKKEIMEKALELASGIQDEDRRSQALSALVP</sequence>
<dbReference type="SUPFAM" id="SSF48371">
    <property type="entry name" value="ARM repeat"/>
    <property type="match status" value="1"/>
</dbReference>
<accession>A0A0E3S5T6</accession>
<proteinExistence type="predicted"/>
<reference evidence="1 2" key="1">
    <citation type="submission" date="2014-07" db="EMBL/GenBank/DDBJ databases">
        <title>Methanogenic archaea and the global carbon cycle.</title>
        <authorList>
            <person name="Henriksen J.R."/>
            <person name="Luke J."/>
            <person name="Reinhart S."/>
            <person name="Benedict M.N."/>
            <person name="Youngblut N.D."/>
            <person name="Metcalf M.E."/>
            <person name="Whitaker R.J."/>
            <person name="Metcalf W.W."/>
        </authorList>
    </citation>
    <scope>NUCLEOTIDE SEQUENCE [LARGE SCALE GENOMIC DNA]</scope>
    <source>
        <strain evidence="1 2">Z-7289</strain>
    </source>
</reference>
<dbReference type="HOGENOM" id="CLU_716907_0_0_2"/>
<name>A0A0E3S5T6_9EURY</name>
<dbReference type="Gene3D" id="1.25.40.10">
    <property type="entry name" value="Tetratricopeptide repeat domain"/>
    <property type="match status" value="1"/>
</dbReference>
<dbReference type="Proteomes" id="UP000033072">
    <property type="component" value="Chromosome"/>
</dbReference>
<dbReference type="KEGG" id="mls:MSLAZ_1336"/>
<dbReference type="PATRIC" id="fig|1434111.4.peg.1744"/>
<dbReference type="RefSeq" id="WP_048129133.1">
    <property type="nucleotide sequence ID" value="NZ_CP009515.1"/>
</dbReference>
<evidence type="ECO:0000313" key="1">
    <source>
        <dbReference type="EMBL" id="AKB74597.1"/>
    </source>
</evidence>
<dbReference type="AlphaFoldDB" id="A0A0E3S5T6"/>
<evidence type="ECO:0000313" key="2">
    <source>
        <dbReference type="Proteomes" id="UP000033072"/>
    </source>
</evidence>
<dbReference type="GeneID" id="24806081"/>
<gene>
    <name evidence="1" type="ORF">MSLAZ_1336</name>
</gene>
<protein>
    <submittedName>
        <fullName evidence="1">Uncharacterized protein</fullName>
    </submittedName>
</protein>
<dbReference type="InterPro" id="IPR011990">
    <property type="entry name" value="TPR-like_helical_dom_sf"/>
</dbReference>
<dbReference type="InterPro" id="IPR016024">
    <property type="entry name" value="ARM-type_fold"/>
</dbReference>
<keyword evidence="2" id="KW-1185">Reference proteome</keyword>
<organism evidence="1 2">
    <name type="scientific">Methanosarcina lacustris Z-7289</name>
    <dbReference type="NCBI Taxonomy" id="1434111"/>
    <lineage>
        <taxon>Archaea</taxon>
        <taxon>Methanobacteriati</taxon>
        <taxon>Methanobacteriota</taxon>
        <taxon>Stenosarchaea group</taxon>
        <taxon>Methanomicrobia</taxon>
        <taxon>Methanosarcinales</taxon>
        <taxon>Methanosarcinaceae</taxon>
        <taxon>Methanosarcina</taxon>
    </lineage>
</organism>
<dbReference type="OrthoDB" id="135461at2157"/>